<evidence type="ECO:0000313" key="2">
    <source>
        <dbReference type="EMBL" id="CAB4001669.1"/>
    </source>
</evidence>
<dbReference type="EMBL" id="CACRXK020004152">
    <property type="protein sequence ID" value="CAB4001669.1"/>
    <property type="molecule type" value="Genomic_DNA"/>
</dbReference>
<proteinExistence type="predicted"/>
<sequence length="842" mass="96070">MSNAKSAQTSDEESEAQSYPGIAFFIVYKECETCSEEILFSALHREDMEPEITPIRVRANDMEKAAKQLFNVVKDHNNPTIQDMLDVSNVYCYRNARDWSSDSDEDDTEVEELLEFGCVRFPVVPCCIVVDNVNDFRDQLNTSVARLESDGLVVDLAETRVVDPTTSCPSSNNDVTKTIFKIQKVMEICNHGLYKSQIYVKPDKATMTFVHMMDVTSYLHRLMANEQLRDKLVQHFHIIQKFLSHPACELIPQLDFDLDLIEVLNGYCFSIKSRCFIPCPIPTSMLGKVSPRSFVPYDHSTPPQPQYFKEGILNSFSDEGVRAKFLNKFYQCLLAFNMPHKVKKLVVAGPKDSGKTSWSNIFHRLIPANFIASLTNERQFSAAMITNETQLVIVDEWSATRMESDLAKCILQGGWMVTAVKHGLPRTILNNSPYYITTNEVPDFGKDDENVKRRIAIFTTTSLPRTRTGIDRWLYDHAMDCVAWIANEINNNRHLLPQDELWYEQTRTPTFTISAKEGESLLDHSKLKLISHADLLREDNGDDDETAPAIHESFAAEARARRLRRKRRAARTSPCDEESAESEMDIGRNVDIEGETSQSISEELQQHPPTVPETQEPETFQPPSNTSPSGSDQLPEVDTHQSKARENPPASDIERNEAETVQPPSNSCDTVQVPENEDEMSSSGEGLSSLQMARSSPTTVWTLNSKKYMGKVAAIIKYGHNSVTKAHVHSFLERLRKAKLKRTKDEQHFWTKADPEIDAWMIMTGRQREVFDVSIFVKQNPEILPHLKSIRDEANVLVLRSRCPIAREMEKQRRERDGETSEEKEEVPSQTYWTVVKKWMPW</sequence>
<feature type="compositionally biased region" description="Basic and acidic residues" evidence="1">
    <location>
        <begin position="810"/>
        <end position="821"/>
    </location>
</feature>
<feature type="compositionally biased region" description="Low complexity" evidence="1">
    <location>
        <begin position="606"/>
        <end position="623"/>
    </location>
</feature>
<feature type="region of interest" description="Disordered" evidence="1">
    <location>
        <begin position="810"/>
        <end position="829"/>
    </location>
</feature>
<feature type="region of interest" description="Disordered" evidence="1">
    <location>
        <begin position="565"/>
        <end position="692"/>
    </location>
</feature>
<evidence type="ECO:0000313" key="4">
    <source>
        <dbReference type="Proteomes" id="UP001152795"/>
    </source>
</evidence>
<dbReference type="AlphaFoldDB" id="A0A7D9I5W8"/>
<dbReference type="SUPFAM" id="SSF52540">
    <property type="entry name" value="P-loop containing nucleoside triphosphate hydrolases"/>
    <property type="match status" value="1"/>
</dbReference>
<dbReference type="InterPro" id="IPR027417">
    <property type="entry name" value="P-loop_NTPase"/>
</dbReference>
<evidence type="ECO:0000313" key="3">
    <source>
        <dbReference type="EMBL" id="CAB4014369.1"/>
    </source>
</evidence>
<feature type="compositionally biased region" description="Acidic residues" evidence="1">
    <location>
        <begin position="575"/>
        <end position="584"/>
    </location>
</feature>
<protein>
    <submittedName>
        <fullName evidence="3">Uncharacterized protein</fullName>
    </submittedName>
</protein>
<organism evidence="3 4">
    <name type="scientific">Paramuricea clavata</name>
    <name type="common">Red gorgonian</name>
    <name type="synonym">Violescent sea-whip</name>
    <dbReference type="NCBI Taxonomy" id="317549"/>
    <lineage>
        <taxon>Eukaryota</taxon>
        <taxon>Metazoa</taxon>
        <taxon>Cnidaria</taxon>
        <taxon>Anthozoa</taxon>
        <taxon>Octocorallia</taxon>
        <taxon>Malacalcyonacea</taxon>
        <taxon>Plexauridae</taxon>
        <taxon>Paramuricea</taxon>
    </lineage>
</organism>
<gene>
    <name evidence="2" type="ORF">PACLA_8A017353</name>
    <name evidence="3" type="ORF">PACLA_8A066430</name>
</gene>
<keyword evidence="4" id="KW-1185">Reference proteome</keyword>
<comment type="caution">
    <text evidence="3">The sequence shown here is derived from an EMBL/GenBank/DDBJ whole genome shotgun (WGS) entry which is preliminary data.</text>
</comment>
<dbReference type="EMBL" id="CACRXK020008275">
    <property type="protein sequence ID" value="CAB4014369.1"/>
    <property type="molecule type" value="Genomic_DNA"/>
</dbReference>
<reference evidence="3" key="1">
    <citation type="submission" date="2020-04" db="EMBL/GenBank/DDBJ databases">
        <authorList>
            <person name="Alioto T."/>
            <person name="Alioto T."/>
            <person name="Gomez Garrido J."/>
        </authorList>
    </citation>
    <scope>NUCLEOTIDE SEQUENCE</scope>
    <source>
        <strain evidence="3">A484AB</strain>
    </source>
</reference>
<feature type="compositionally biased region" description="Low complexity" evidence="1">
    <location>
        <begin position="681"/>
        <end position="692"/>
    </location>
</feature>
<feature type="compositionally biased region" description="Basic and acidic residues" evidence="1">
    <location>
        <begin position="637"/>
        <end position="658"/>
    </location>
</feature>
<dbReference type="Proteomes" id="UP001152795">
    <property type="component" value="Unassembled WGS sequence"/>
</dbReference>
<dbReference type="Gene3D" id="3.40.50.300">
    <property type="entry name" value="P-loop containing nucleotide triphosphate hydrolases"/>
    <property type="match status" value="1"/>
</dbReference>
<accession>A0A7D9I5W8</accession>
<evidence type="ECO:0000256" key="1">
    <source>
        <dbReference type="SAM" id="MobiDB-lite"/>
    </source>
</evidence>
<dbReference type="OrthoDB" id="5976409at2759"/>
<name>A0A7D9I5W8_PARCT</name>